<feature type="binding site" evidence="3">
    <location>
        <position position="182"/>
    </location>
    <ligand>
        <name>(S)-malate</name>
        <dbReference type="ChEBI" id="CHEBI:15589"/>
    </ligand>
</feature>
<comment type="similarity">
    <text evidence="1">Belongs to the malic enzymes family.</text>
</comment>
<sequence>MAFKGINVNSIARISLPNWLRICHHVRRCTHSDPYSEIVRNNSDVIMNSRLNKGLAFTLRERQLLGVHGLMPCNFRSMEEVVEVAKNNFMSRKDPLGQYTYLMSLRSLHERIFYRFISENAELALPIMYTPTVGSVVNLFSMVYRMGMGMYVTLYDRGHIIDVLKNWRVQSVRGICVTDGERILGLGDMAANGMGIVLGKLFLYTALGGVPPQILLPITLDVGTNNQLLLDDPHYVGARVKRIRGAEYDDFVEEFMQAAVTCFGDDTFIHFEDFATPNAYKFLRKYQYKYSYFNDDIQGTAATGLAGFLAAERLLKCQLEDQVFLFVGAGSAAIGIANLLCKELISRGVSKEEAPKNIYVLEQHGLLTTESQGLNEETCRYAKQMEPIKDLAMAVEKLKPAILLAATGTRGLINEQVLRLMAEYNERPVIFALSNPTSNAECTAEQAFEHTEGRVIFSSGSPFPPVVINGKRHITGQANNCLVFPGIALGALSMRARHLPHQVFLNVARVVANYTSDEDLDSGNLYPPIREVNDLSFQVALNVAKFLEENDLSNLHPKPKDLCTFLHSYLYRLTYGPSLPETWEYPDLENSAEKC</sequence>
<name>A0A6P8WX47_DROAB</name>
<gene>
    <name evidence="8" type="primary">LOC117567335</name>
</gene>
<dbReference type="RefSeq" id="XP_034103145.1">
    <property type="nucleotide sequence ID" value="XM_034247254.2"/>
</dbReference>
<dbReference type="Pfam" id="PF00390">
    <property type="entry name" value="malic"/>
    <property type="match status" value="1"/>
</dbReference>
<dbReference type="PRINTS" id="PR00072">
    <property type="entry name" value="MALOXRDTASE"/>
</dbReference>
<dbReference type="PIRSF" id="PIRSF000106">
    <property type="entry name" value="ME"/>
    <property type="match status" value="1"/>
</dbReference>
<protein>
    <submittedName>
        <fullName evidence="8">NADP-dependent malic enzyme-like</fullName>
    </submittedName>
</protein>
<dbReference type="GO" id="GO:0005739">
    <property type="term" value="C:mitochondrion"/>
    <property type="evidence" value="ECO:0007669"/>
    <property type="project" value="TreeGrafter"/>
</dbReference>
<dbReference type="AlphaFoldDB" id="A0A6P8WX47"/>
<evidence type="ECO:0000256" key="3">
    <source>
        <dbReference type="PIRSR" id="PIRSR000106-2"/>
    </source>
</evidence>
<dbReference type="PANTHER" id="PTHR23406">
    <property type="entry name" value="MALIC ENZYME-RELATED"/>
    <property type="match status" value="1"/>
</dbReference>
<dbReference type="GO" id="GO:0046872">
    <property type="term" value="F:metal ion binding"/>
    <property type="evidence" value="ECO:0007669"/>
    <property type="project" value="UniProtKB-KW"/>
</dbReference>
<dbReference type="OrthoDB" id="5365701at2759"/>
<dbReference type="Pfam" id="PF03949">
    <property type="entry name" value="Malic_M"/>
    <property type="match status" value="1"/>
</dbReference>
<dbReference type="SMART" id="SM00919">
    <property type="entry name" value="Malic_M"/>
    <property type="match status" value="1"/>
</dbReference>
<dbReference type="NCBIfam" id="NF010052">
    <property type="entry name" value="PRK13529.1"/>
    <property type="match status" value="1"/>
</dbReference>
<dbReference type="InterPro" id="IPR037062">
    <property type="entry name" value="Malic_N_dom_sf"/>
</dbReference>
<dbReference type="Gene3D" id="3.40.50.720">
    <property type="entry name" value="NAD(P)-binding Rossmann-like Domain"/>
    <property type="match status" value="1"/>
</dbReference>
<dbReference type="InterPro" id="IPR012301">
    <property type="entry name" value="Malic_N_dom"/>
</dbReference>
<dbReference type="InterPro" id="IPR046346">
    <property type="entry name" value="Aminoacid_DH-like_N_sf"/>
</dbReference>
<feature type="domain" description="Malic enzyme NAD-binding" evidence="5">
    <location>
        <begin position="297"/>
        <end position="548"/>
    </location>
</feature>
<evidence type="ECO:0000259" key="6">
    <source>
        <dbReference type="SMART" id="SM01274"/>
    </source>
</evidence>
<proteinExistence type="inferred from homology"/>
<feature type="binding site" evidence="4">
    <location>
        <position position="273"/>
    </location>
    <ligand>
        <name>a divalent metal cation</name>
        <dbReference type="ChEBI" id="CHEBI:60240"/>
    </ligand>
</feature>
<dbReference type="Proteomes" id="UP000515160">
    <property type="component" value="Chromosome 3"/>
</dbReference>
<feature type="active site" description="Proton acceptor" evidence="2">
    <location>
        <position position="200"/>
    </location>
</feature>
<dbReference type="GeneID" id="117567335"/>
<dbReference type="SMART" id="SM01274">
    <property type="entry name" value="malic"/>
    <property type="match status" value="1"/>
</dbReference>
<evidence type="ECO:0000256" key="2">
    <source>
        <dbReference type="PIRSR" id="PIRSR000106-1"/>
    </source>
</evidence>
<dbReference type="GO" id="GO:0004473">
    <property type="term" value="F:malate dehydrogenase (decarboxylating) (NADP+) activity"/>
    <property type="evidence" value="ECO:0007669"/>
    <property type="project" value="TreeGrafter"/>
</dbReference>
<feature type="binding site" evidence="3">
    <location>
        <position position="479"/>
    </location>
    <ligand>
        <name>(S)-malate</name>
        <dbReference type="ChEBI" id="CHEBI:15589"/>
    </ligand>
</feature>
<dbReference type="PANTHER" id="PTHR23406:SF90">
    <property type="entry name" value="MALIC ENZYME-RELATED"/>
    <property type="match status" value="1"/>
</dbReference>
<evidence type="ECO:0000256" key="1">
    <source>
        <dbReference type="ARBA" id="ARBA00008785"/>
    </source>
</evidence>
<evidence type="ECO:0000256" key="4">
    <source>
        <dbReference type="PIRSR" id="PIRSR000106-3"/>
    </source>
</evidence>
<keyword evidence="7" id="KW-1185">Reference proteome</keyword>
<dbReference type="CDD" id="cd05312">
    <property type="entry name" value="NAD_bind_1_malic_enz"/>
    <property type="match status" value="1"/>
</dbReference>
<dbReference type="SUPFAM" id="SSF51735">
    <property type="entry name" value="NAD(P)-binding Rossmann-fold domains"/>
    <property type="match status" value="1"/>
</dbReference>
<organism evidence="7 8">
    <name type="scientific">Drosophila albomicans</name>
    <name type="common">Fruit fly</name>
    <dbReference type="NCBI Taxonomy" id="7291"/>
    <lineage>
        <taxon>Eukaryota</taxon>
        <taxon>Metazoa</taxon>
        <taxon>Ecdysozoa</taxon>
        <taxon>Arthropoda</taxon>
        <taxon>Hexapoda</taxon>
        <taxon>Insecta</taxon>
        <taxon>Pterygota</taxon>
        <taxon>Neoptera</taxon>
        <taxon>Endopterygota</taxon>
        <taxon>Diptera</taxon>
        <taxon>Brachycera</taxon>
        <taxon>Muscomorpha</taxon>
        <taxon>Ephydroidea</taxon>
        <taxon>Drosophilidae</taxon>
        <taxon>Drosophila</taxon>
    </lineage>
</organism>
<dbReference type="InterPro" id="IPR001891">
    <property type="entry name" value="Malic_OxRdtase"/>
</dbReference>
<feature type="binding site" evidence="4">
    <location>
        <position position="296"/>
    </location>
    <ligand>
        <name>a divalent metal cation</name>
        <dbReference type="ChEBI" id="CHEBI:60240"/>
    </ligand>
</feature>
<evidence type="ECO:0000259" key="5">
    <source>
        <dbReference type="SMART" id="SM00919"/>
    </source>
</evidence>
<feature type="binding site" evidence="4">
    <location>
        <position position="272"/>
    </location>
    <ligand>
        <name>a divalent metal cation</name>
        <dbReference type="ChEBI" id="CHEBI:60240"/>
    </ligand>
</feature>
<dbReference type="SUPFAM" id="SSF53223">
    <property type="entry name" value="Aminoacid dehydrogenase-like, N-terminal domain"/>
    <property type="match status" value="1"/>
</dbReference>
<reference evidence="8" key="1">
    <citation type="submission" date="2025-08" db="UniProtKB">
        <authorList>
            <consortium name="RefSeq"/>
        </authorList>
    </citation>
    <scope>IDENTIFICATION</scope>
    <source>
        <strain evidence="8">15112-1751.03</strain>
        <tissue evidence="8">Whole Adult</tissue>
    </source>
</reference>
<feature type="binding site" evidence="3">
    <location>
        <position position="435"/>
    </location>
    <ligand>
        <name>(S)-malate</name>
        <dbReference type="ChEBI" id="CHEBI:15589"/>
    </ligand>
</feature>
<dbReference type="GO" id="GO:0006108">
    <property type="term" value="P:malate metabolic process"/>
    <property type="evidence" value="ECO:0007669"/>
    <property type="project" value="TreeGrafter"/>
</dbReference>
<dbReference type="InterPro" id="IPR036291">
    <property type="entry name" value="NAD(P)-bd_dom_sf"/>
</dbReference>
<accession>A0A6P8WX47</accession>
<comment type="cofactor">
    <cofactor evidence="4">
        <name>Mg(2+)</name>
        <dbReference type="ChEBI" id="CHEBI:18420"/>
    </cofactor>
    <cofactor evidence="4">
        <name>Mn(2+)</name>
        <dbReference type="ChEBI" id="CHEBI:29035"/>
    </cofactor>
    <text evidence="4">Divalent metal cations. Prefers magnesium or manganese.</text>
</comment>
<dbReference type="GO" id="GO:0051287">
    <property type="term" value="F:NAD binding"/>
    <property type="evidence" value="ECO:0007669"/>
    <property type="project" value="InterPro"/>
</dbReference>
<keyword evidence="4" id="KW-0479">Metal-binding</keyword>
<feature type="domain" description="Malic enzyme N-terminal" evidence="6">
    <location>
        <begin position="106"/>
        <end position="287"/>
    </location>
</feature>
<dbReference type="InterPro" id="IPR012302">
    <property type="entry name" value="Malic_NAD-bd"/>
</dbReference>
<evidence type="ECO:0000313" key="8">
    <source>
        <dbReference type="RefSeq" id="XP_034103145.1"/>
    </source>
</evidence>
<feature type="active site" description="Proton donor" evidence="2">
    <location>
        <position position="129"/>
    </location>
</feature>
<dbReference type="Gene3D" id="3.40.50.10380">
    <property type="entry name" value="Malic enzyme, N-terminal domain"/>
    <property type="match status" value="1"/>
</dbReference>
<evidence type="ECO:0000313" key="7">
    <source>
        <dbReference type="Proteomes" id="UP000515160"/>
    </source>
</evidence>